<reference evidence="4" key="1">
    <citation type="submission" date="2017-10" db="EMBL/GenBank/DDBJ databases">
        <title>Rapid genome shrinkage in a self-fertile nematode reveals novel sperm competition proteins.</title>
        <authorList>
            <person name="Yin D."/>
            <person name="Schwarz E.M."/>
            <person name="Thomas C.G."/>
            <person name="Felde R.L."/>
            <person name="Korf I.F."/>
            <person name="Cutter A.D."/>
            <person name="Schartner C.M."/>
            <person name="Ralston E.J."/>
            <person name="Meyer B.J."/>
            <person name="Haag E.S."/>
        </authorList>
    </citation>
    <scope>NUCLEOTIDE SEQUENCE [LARGE SCALE GENOMIC DNA]</scope>
    <source>
        <strain evidence="4">JU1422</strain>
    </source>
</reference>
<accession>A0A2G5U9G9</accession>
<evidence type="ECO:0000313" key="3">
    <source>
        <dbReference type="EMBL" id="PIC36157.1"/>
    </source>
</evidence>
<dbReference type="Pfam" id="PF00092">
    <property type="entry name" value="VWA"/>
    <property type="match status" value="1"/>
</dbReference>
<sequence length="199" mass="21581">MGALIAFIGCELDLVLVLDFSTTTDPVYNSYKDLSKRLVQQLKIGPHYTQVAAVTFATVGRTRVRFNLKKYSTQEEVLRGIDKLQSKGGTTAIGAGIEKALTQIDESEGARPGIATKVMIVFTDGWSNKGPDPEKRARDAVNAGFEMYTVAYTARAPGSVTLNNETLSAISGSSGHAFTDVTFQTLVDKIKQRNLPCMP</sequence>
<evidence type="ECO:0000256" key="1">
    <source>
        <dbReference type="SAM" id="SignalP"/>
    </source>
</evidence>
<dbReference type="STRING" id="1611254.A0A2G5U9G9"/>
<organism evidence="3 4">
    <name type="scientific">Caenorhabditis nigoni</name>
    <dbReference type="NCBI Taxonomy" id="1611254"/>
    <lineage>
        <taxon>Eukaryota</taxon>
        <taxon>Metazoa</taxon>
        <taxon>Ecdysozoa</taxon>
        <taxon>Nematoda</taxon>
        <taxon>Chromadorea</taxon>
        <taxon>Rhabditida</taxon>
        <taxon>Rhabditina</taxon>
        <taxon>Rhabditomorpha</taxon>
        <taxon>Rhabditoidea</taxon>
        <taxon>Rhabditidae</taxon>
        <taxon>Peloderinae</taxon>
        <taxon>Caenorhabditis</taxon>
    </lineage>
</organism>
<dbReference type="InterPro" id="IPR002035">
    <property type="entry name" value="VWF_A"/>
</dbReference>
<feature type="domain" description="VWFA" evidence="2">
    <location>
        <begin position="13"/>
        <end position="195"/>
    </location>
</feature>
<feature type="chain" id="PRO_5013647010" description="VWFA domain-containing protein" evidence="1">
    <location>
        <begin position="18"/>
        <end position="199"/>
    </location>
</feature>
<evidence type="ECO:0000313" key="4">
    <source>
        <dbReference type="Proteomes" id="UP000230233"/>
    </source>
</evidence>
<dbReference type="PANTHER" id="PTHR22588">
    <property type="entry name" value="VWFA DOMAIN-CONTAINING PROTEIN"/>
    <property type="match status" value="1"/>
</dbReference>
<dbReference type="InterPro" id="IPR052229">
    <property type="entry name" value="Collagen-VI/PIF"/>
</dbReference>
<dbReference type="SUPFAM" id="SSF53300">
    <property type="entry name" value="vWA-like"/>
    <property type="match status" value="1"/>
</dbReference>
<dbReference type="OrthoDB" id="6132182at2759"/>
<dbReference type="EMBL" id="PDUG01000004">
    <property type="protein sequence ID" value="PIC36157.1"/>
    <property type="molecule type" value="Genomic_DNA"/>
</dbReference>
<dbReference type="Gene3D" id="3.40.50.410">
    <property type="entry name" value="von Willebrand factor, type A domain"/>
    <property type="match status" value="1"/>
</dbReference>
<dbReference type="SMART" id="SM00327">
    <property type="entry name" value="VWA"/>
    <property type="match status" value="1"/>
</dbReference>
<feature type="signal peptide" evidence="1">
    <location>
        <begin position="1"/>
        <end position="17"/>
    </location>
</feature>
<evidence type="ECO:0000259" key="2">
    <source>
        <dbReference type="PROSITE" id="PS50234"/>
    </source>
</evidence>
<dbReference type="CDD" id="cd01476">
    <property type="entry name" value="VWA_integrin_invertebrates"/>
    <property type="match status" value="1"/>
</dbReference>
<dbReference type="PROSITE" id="PS50234">
    <property type="entry name" value="VWFA"/>
    <property type="match status" value="1"/>
</dbReference>
<dbReference type="Proteomes" id="UP000230233">
    <property type="component" value="Chromosome IV"/>
</dbReference>
<comment type="caution">
    <text evidence="3">The sequence shown here is derived from an EMBL/GenBank/DDBJ whole genome shotgun (WGS) entry which is preliminary data.</text>
</comment>
<protein>
    <recommendedName>
        <fullName evidence="2">VWFA domain-containing protein</fullName>
    </recommendedName>
</protein>
<keyword evidence="1" id="KW-0732">Signal</keyword>
<dbReference type="InterPro" id="IPR036465">
    <property type="entry name" value="vWFA_dom_sf"/>
</dbReference>
<name>A0A2G5U9G9_9PELO</name>
<proteinExistence type="predicted"/>
<dbReference type="PANTHER" id="PTHR22588:SF3">
    <property type="entry name" value="VWFA DOMAIN-CONTAINING PROTEIN"/>
    <property type="match status" value="1"/>
</dbReference>
<keyword evidence="4" id="KW-1185">Reference proteome</keyword>
<dbReference type="AlphaFoldDB" id="A0A2G5U9G9"/>
<gene>
    <name evidence="3" type="primary">Cni-C18H7.1</name>
    <name evidence="3" type="synonym">Cnig_chr_IV.g15256</name>
    <name evidence="3" type="ORF">B9Z55_015256</name>
</gene>